<organism evidence="3 4">
    <name type="scientific">Cryobacterium psychrotolerans</name>
    <dbReference type="NCBI Taxonomy" id="386301"/>
    <lineage>
        <taxon>Bacteria</taxon>
        <taxon>Bacillati</taxon>
        <taxon>Actinomycetota</taxon>
        <taxon>Actinomycetes</taxon>
        <taxon>Micrococcales</taxon>
        <taxon>Microbacteriaceae</taxon>
        <taxon>Cryobacterium</taxon>
    </lineage>
</organism>
<gene>
    <name evidence="3" type="ORF">SAMN05216282_10744</name>
</gene>
<dbReference type="AlphaFoldDB" id="A0A1G9CG50"/>
<dbReference type="EMBL" id="FNFU01000007">
    <property type="protein sequence ID" value="SDK50627.1"/>
    <property type="molecule type" value="Genomic_DNA"/>
</dbReference>
<dbReference type="PANTHER" id="PTHR47505">
    <property type="entry name" value="DNA UTILIZATION PROTEIN YHGH"/>
    <property type="match status" value="1"/>
</dbReference>
<dbReference type="STRING" id="386301.SAMN05216282_10744"/>
<protein>
    <submittedName>
        <fullName evidence="3">Predicted amidophosphoribosyltransferases</fullName>
    </submittedName>
</protein>
<dbReference type="PANTHER" id="PTHR47505:SF1">
    <property type="entry name" value="DNA UTILIZATION PROTEIN YHGH"/>
    <property type="match status" value="1"/>
</dbReference>
<comment type="similarity">
    <text evidence="1">Belongs to the ComF/GntX family.</text>
</comment>
<evidence type="ECO:0000259" key="2">
    <source>
        <dbReference type="Pfam" id="PF00156"/>
    </source>
</evidence>
<keyword evidence="4" id="KW-1185">Reference proteome</keyword>
<dbReference type="Proteomes" id="UP000198701">
    <property type="component" value="Unassembled WGS sequence"/>
</dbReference>
<keyword evidence="3" id="KW-0808">Transferase</keyword>
<dbReference type="Pfam" id="PF00156">
    <property type="entry name" value="Pribosyltran"/>
    <property type="match status" value="1"/>
</dbReference>
<dbReference type="Gene3D" id="3.40.50.2020">
    <property type="match status" value="1"/>
</dbReference>
<proteinExistence type="inferred from homology"/>
<name>A0A1G9CG50_9MICO</name>
<dbReference type="OrthoDB" id="5242900at2"/>
<feature type="domain" description="Phosphoribosyltransferase" evidence="2">
    <location>
        <begin position="179"/>
        <end position="218"/>
    </location>
</feature>
<evidence type="ECO:0000256" key="1">
    <source>
        <dbReference type="ARBA" id="ARBA00008007"/>
    </source>
</evidence>
<dbReference type="CDD" id="cd06223">
    <property type="entry name" value="PRTases_typeI"/>
    <property type="match status" value="1"/>
</dbReference>
<dbReference type="GO" id="GO:0016757">
    <property type="term" value="F:glycosyltransferase activity"/>
    <property type="evidence" value="ECO:0007669"/>
    <property type="project" value="UniProtKB-KW"/>
</dbReference>
<dbReference type="SUPFAM" id="SSF53271">
    <property type="entry name" value="PRTase-like"/>
    <property type="match status" value="1"/>
</dbReference>
<dbReference type="RefSeq" id="WP_092323072.1">
    <property type="nucleotide sequence ID" value="NZ_FNFU01000007.1"/>
</dbReference>
<evidence type="ECO:0000313" key="4">
    <source>
        <dbReference type="Proteomes" id="UP000198701"/>
    </source>
</evidence>
<evidence type="ECO:0000313" key="3">
    <source>
        <dbReference type="EMBL" id="SDK50627.1"/>
    </source>
</evidence>
<keyword evidence="3" id="KW-0328">Glycosyltransferase</keyword>
<dbReference type="InterPro" id="IPR029057">
    <property type="entry name" value="PRTase-like"/>
</dbReference>
<dbReference type="InterPro" id="IPR051910">
    <property type="entry name" value="ComF/GntX_DNA_util-trans"/>
</dbReference>
<accession>A0A1G9CG50</accession>
<sequence length="233" mass="24268">MSHLDAVRRAGLDAWGVVLPTECSGCGAPDRSLCEECRMALRPAVHPCSRDDVPVWSGLDYSGVARRVLGAFKDGGRTDAAATLAVPLRLAVAAALAASAAGGRVPDDRGVHLVTIPASRKAWRARGFHPVELLLARAGLAGTPVLRQVGGTTDQVGLGREARARNRHGSLLARRPLGGFRCVVVDDILTTGATILEARRAVLEAGGEVLGLATLAETRRLFPAAGHSPGTGR</sequence>
<dbReference type="InterPro" id="IPR000836">
    <property type="entry name" value="PRTase_dom"/>
</dbReference>
<reference evidence="3 4" key="1">
    <citation type="submission" date="2016-10" db="EMBL/GenBank/DDBJ databases">
        <authorList>
            <person name="de Groot N.N."/>
        </authorList>
    </citation>
    <scope>NUCLEOTIDE SEQUENCE [LARGE SCALE GENOMIC DNA]</scope>
    <source>
        <strain evidence="3 4">CGMCC 1.5382</strain>
    </source>
</reference>